<dbReference type="Proteomes" id="UP000204216">
    <property type="component" value="Segment"/>
</dbReference>
<accession>A0A0K2FP49</accession>
<evidence type="ECO:0000313" key="1">
    <source>
        <dbReference type="EMBL" id="ALA48568.1"/>
    </source>
</evidence>
<reference evidence="1 2" key="1">
    <citation type="submission" date="2015-07" db="EMBL/GenBank/DDBJ databases">
        <authorList>
            <person name="Govender S."/>
            <person name="Catinas O."/>
            <person name="Khaba T."/>
            <person name="Moti D."/>
            <person name="Rampersad S."/>
            <person name="Larsen M.H."/>
            <person name="Russell D.A."/>
            <person name="Bowman C.A."/>
            <person name="Pope W.H."/>
            <person name="Mavrich T.N."/>
            <person name="Guerrero C.A."/>
            <person name="Jacobs-Sera D."/>
            <person name="Hendrix R.W."/>
            <person name="Hatfull G.F."/>
        </authorList>
    </citation>
    <scope>NUCLEOTIDE SEQUENCE [LARGE SCALE GENOMIC DNA]</scope>
</reference>
<name>A0A0K2FP49_9CAUD</name>
<keyword evidence="2" id="KW-1185">Reference proteome</keyword>
<dbReference type="RefSeq" id="YP_009214380.1">
    <property type="nucleotide sequence ID" value="NC_028961.1"/>
</dbReference>
<dbReference type="OrthoDB" id="4658at10239"/>
<organism evidence="1 2">
    <name type="scientific">Mycobacterium phage PopTart</name>
    <dbReference type="NCBI Taxonomy" id="1698712"/>
    <lineage>
        <taxon>Viruses</taxon>
        <taxon>Duplodnaviria</taxon>
        <taxon>Heunggongvirae</taxon>
        <taxon>Uroviricota</taxon>
        <taxon>Caudoviricetes</taxon>
        <taxon>Gracegardnervirinae</taxon>
        <taxon>Cheoctovirus</taxon>
        <taxon>Cheoctovirus poptart</taxon>
    </lineage>
</organism>
<gene>
    <name evidence="1" type="ORF">POPTART_20</name>
</gene>
<sequence length="388" mass="40146">MSVAVGWWAESHVSFGVTITPEVGFRYGGPKQEFGVTLTPEVGMAAVAHNRVGFGLSVPISLGMRAASHSKASFGLVFTPYIAMRGPSAFQPVFPSEDLYPSNSLFPTPRSQQPGFGLSFSPSFGFAAAPKYARSFSVEVTAGLGFSAEERYSNGFGIELSPQIGMSGAERYYREFGLELTPSIGMDGDGHNGLDPVEFDAVTMSQQATSTFSFNHTATDGASVLVSLVVQGSDTIASVTYDGSAMTLIGSQMLNNDAGQGSQHLYVIHDVAGGSKQITVNKPTGFGWVGAVAASYLNATATGTVQKAYGNSGSASLSASAPGEGGRVVVSFANMGNRTFTPSGGTNRFSGSGLFPILTISDATTATTFTATSSSGTWAAMAVPLNPV</sequence>
<dbReference type="GeneID" id="26640695"/>
<dbReference type="KEGG" id="vg:26640695"/>
<dbReference type="EMBL" id="KT281792">
    <property type="protein sequence ID" value="ALA48568.1"/>
    <property type="molecule type" value="Genomic_DNA"/>
</dbReference>
<evidence type="ECO:0000313" key="2">
    <source>
        <dbReference type="Proteomes" id="UP000204216"/>
    </source>
</evidence>
<proteinExistence type="predicted"/>
<protein>
    <submittedName>
        <fullName evidence="1">Minor tail protein</fullName>
    </submittedName>
</protein>